<accession>A0A5F9CV70</accession>
<dbReference type="Ensembl" id="ENSOCUT00000035439.1">
    <property type="protein sequence ID" value="ENSOCUP00000037659.1"/>
    <property type="gene ID" value="ENSOCUG00000013044.3"/>
</dbReference>
<reference evidence="2" key="3">
    <citation type="submission" date="2025-09" db="UniProtKB">
        <authorList>
            <consortium name="Ensembl"/>
        </authorList>
    </citation>
    <scope>IDENTIFICATION</scope>
    <source>
        <strain evidence="2">Thorbecke</strain>
    </source>
</reference>
<feature type="region of interest" description="Disordered" evidence="1">
    <location>
        <begin position="412"/>
        <end position="435"/>
    </location>
</feature>
<dbReference type="Proteomes" id="UP000001811">
    <property type="component" value="Unplaced"/>
</dbReference>
<proteinExistence type="predicted"/>
<dbReference type="AlphaFoldDB" id="A0A5F9CV70"/>
<dbReference type="Bgee" id="ENSOCUG00000013044">
    <property type="expression patterns" value="Expressed in testis and 18 other cell types or tissues"/>
</dbReference>
<sequence length="435" mass="44229">MEPDGTYEPGFVGIRFCQECAGTVITSRKPTTAASTSTKSRTKWSEWRRRSWGAGALAREAEGGTHAAPSPQRADPDHRRRVPGPHAAADRGPPVPEVRPQGGGVLPVPQRSGRGRHAPVLCVHGPTLWPPLDRVTAAPRVINAKYCTALPVFICLVAGMAEPSGSGGAVQGAVLRVGVGPRAGEAAVLAHVQLLAALAVGVAGWLPVHLGEVSFEGAALRECLPTGSAAEWPDPCADGKQRGTVASRLGCLPAAVCCPQAGHAGPDLLTSPPPTSVPSPGGFLTPFPSGPQVLSAAPVFPLYTCRGAGRTGTSLRVILPRLGPASPARSALWLTSVSPHVALEVEGVVEAFAAAAAHVAAGRAVALEVARQHALQREGLGAERAAECPGAPGSRGQGALCGLPGGHALAAPQAGPSSPFVPAQTCTDSVPRAWG</sequence>
<evidence type="ECO:0000313" key="2">
    <source>
        <dbReference type="Ensembl" id="ENSOCUP00000037659.1"/>
    </source>
</evidence>
<keyword evidence="3" id="KW-1185">Reference proteome</keyword>
<name>A0A5F9CV70_RABIT</name>
<protein>
    <submittedName>
        <fullName evidence="2">Uncharacterized protein</fullName>
    </submittedName>
</protein>
<dbReference type="InParanoid" id="A0A5F9CV70"/>
<organism evidence="2 3">
    <name type="scientific">Oryctolagus cuniculus</name>
    <name type="common">Rabbit</name>
    <dbReference type="NCBI Taxonomy" id="9986"/>
    <lineage>
        <taxon>Eukaryota</taxon>
        <taxon>Metazoa</taxon>
        <taxon>Chordata</taxon>
        <taxon>Craniata</taxon>
        <taxon>Vertebrata</taxon>
        <taxon>Euteleostomi</taxon>
        <taxon>Mammalia</taxon>
        <taxon>Eutheria</taxon>
        <taxon>Euarchontoglires</taxon>
        <taxon>Glires</taxon>
        <taxon>Lagomorpha</taxon>
        <taxon>Leporidae</taxon>
        <taxon>Oryctolagus</taxon>
    </lineage>
</organism>
<reference evidence="2 3" key="1">
    <citation type="journal article" date="2011" name="Nature">
        <title>A high-resolution map of human evolutionary constraint using 29 mammals.</title>
        <authorList>
            <person name="Lindblad-Toh K."/>
            <person name="Garber M."/>
            <person name="Zuk O."/>
            <person name="Lin M.F."/>
            <person name="Parker B.J."/>
            <person name="Washietl S."/>
            <person name="Kheradpour P."/>
            <person name="Ernst J."/>
            <person name="Jordan G."/>
            <person name="Mauceli E."/>
            <person name="Ward L.D."/>
            <person name="Lowe C.B."/>
            <person name="Holloway A.K."/>
            <person name="Clamp M."/>
            <person name="Gnerre S."/>
            <person name="Alfoldi J."/>
            <person name="Beal K."/>
            <person name="Chang J."/>
            <person name="Clawson H."/>
            <person name="Cuff J."/>
            <person name="Di Palma F."/>
            <person name="Fitzgerald S."/>
            <person name="Flicek P."/>
            <person name="Guttman M."/>
            <person name="Hubisz M.J."/>
            <person name="Jaffe D.B."/>
            <person name="Jungreis I."/>
            <person name="Kent W.J."/>
            <person name="Kostka D."/>
            <person name="Lara M."/>
            <person name="Martins A.L."/>
            <person name="Massingham T."/>
            <person name="Moltke I."/>
            <person name="Raney B.J."/>
            <person name="Rasmussen M.D."/>
            <person name="Robinson J."/>
            <person name="Stark A."/>
            <person name="Vilella A.J."/>
            <person name="Wen J."/>
            <person name="Xie X."/>
            <person name="Zody M.C."/>
            <person name="Baldwin J."/>
            <person name="Bloom T."/>
            <person name="Chin C.W."/>
            <person name="Heiman D."/>
            <person name="Nicol R."/>
            <person name="Nusbaum C."/>
            <person name="Young S."/>
            <person name="Wilkinson J."/>
            <person name="Worley K.C."/>
            <person name="Kovar C.L."/>
            <person name="Muzny D.M."/>
            <person name="Gibbs R.A."/>
            <person name="Cree A."/>
            <person name="Dihn H.H."/>
            <person name="Fowler G."/>
            <person name="Jhangiani S."/>
            <person name="Joshi V."/>
            <person name="Lee S."/>
            <person name="Lewis L.R."/>
            <person name="Nazareth L.V."/>
            <person name="Okwuonu G."/>
            <person name="Santibanez J."/>
            <person name="Warren W.C."/>
            <person name="Mardis E.R."/>
            <person name="Weinstock G.M."/>
            <person name="Wilson R.K."/>
            <person name="Delehaunty K."/>
            <person name="Dooling D."/>
            <person name="Fronik C."/>
            <person name="Fulton L."/>
            <person name="Fulton B."/>
            <person name="Graves T."/>
            <person name="Minx P."/>
            <person name="Sodergren E."/>
            <person name="Birney E."/>
            <person name="Margulies E.H."/>
            <person name="Herrero J."/>
            <person name="Green E.D."/>
            <person name="Haussler D."/>
            <person name="Siepel A."/>
            <person name="Goldman N."/>
            <person name="Pollard K.S."/>
            <person name="Pedersen J.S."/>
            <person name="Lander E.S."/>
            <person name="Kellis M."/>
        </authorList>
    </citation>
    <scope>NUCLEOTIDE SEQUENCE [LARGE SCALE GENOMIC DNA]</scope>
    <source>
        <strain evidence="3">Thorbecke</strain>
    </source>
</reference>
<feature type="compositionally biased region" description="Low complexity" evidence="1">
    <location>
        <begin position="28"/>
        <end position="39"/>
    </location>
</feature>
<evidence type="ECO:0000313" key="3">
    <source>
        <dbReference type="Proteomes" id="UP000001811"/>
    </source>
</evidence>
<dbReference type="STRING" id="9986.ENSOCUP00000037659"/>
<reference evidence="2" key="2">
    <citation type="submission" date="2025-08" db="UniProtKB">
        <authorList>
            <consortium name="Ensembl"/>
        </authorList>
    </citation>
    <scope>IDENTIFICATION</scope>
    <source>
        <strain evidence="2">Thorbecke</strain>
    </source>
</reference>
<feature type="region of interest" description="Disordered" evidence="1">
    <location>
        <begin position="28"/>
        <end position="112"/>
    </location>
</feature>
<evidence type="ECO:0000256" key="1">
    <source>
        <dbReference type="SAM" id="MobiDB-lite"/>
    </source>
</evidence>